<dbReference type="Proteomes" id="UP000265618">
    <property type="component" value="Unassembled WGS sequence"/>
</dbReference>
<name>A0A9K3GHK6_9EUKA</name>
<accession>A0A9K3GHK6</accession>
<dbReference type="EMBL" id="BDIP01000869">
    <property type="protein sequence ID" value="GIQ82947.1"/>
    <property type="molecule type" value="Genomic_DNA"/>
</dbReference>
<keyword evidence="2" id="KW-1185">Reference proteome</keyword>
<evidence type="ECO:0008006" key="3">
    <source>
        <dbReference type="Google" id="ProtNLM"/>
    </source>
</evidence>
<sequence length="162" mass="19093">VLEAHGMSKEDVEKMSYLGISGIANVLGLIKMAKYYELTEKDVMVTVATDSAAMYMSRLKELTAEHGEYTELNAECDMERLKQITVDWMEELTYAKRKRVHHLKYYTWIEQQGKTLEELNAQWYDRDTYWPERYASAERLNDRINAFNDRTGLMAKLYPKKE</sequence>
<dbReference type="OrthoDB" id="10259545at2759"/>
<dbReference type="AlphaFoldDB" id="A0A9K3GHK6"/>
<evidence type="ECO:0000313" key="2">
    <source>
        <dbReference type="Proteomes" id="UP000265618"/>
    </source>
</evidence>
<comment type="caution">
    <text evidence="1">The sequence shown here is derived from an EMBL/GenBank/DDBJ whole genome shotgun (WGS) entry which is preliminary data.</text>
</comment>
<organism evidence="1 2">
    <name type="scientific">Kipferlia bialata</name>
    <dbReference type="NCBI Taxonomy" id="797122"/>
    <lineage>
        <taxon>Eukaryota</taxon>
        <taxon>Metamonada</taxon>
        <taxon>Carpediemonas-like organisms</taxon>
        <taxon>Kipferlia</taxon>
    </lineage>
</organism>
<proteinExistence type="predicted"/>
<gene>
    <name evidence="1" type="ORF">KIPB_004180</name>
</gene>
<feature type="non-terminal residue" evidence="1">
    <location>
        <position position="1"/>
    </location>
</feature>
<evidence type="ECO:0000313" key="1">
    <source>
        <dbReference type="EMBL" id="GIQ82947.1"/>
    </source>
</evidence>
<protein>
    <recommendedName>
        <fullName evidence="3">Pyridoxal-5-phosphate-dependent protein subunit beta</fullName>
    </recommendedName>
</protein>
<reference evidence="1 2" key="1">
    <citation type="journal article" date="2018" name="PLoS ONE">
        <title>The draft genome of Kipferlia bialata reveals reductive genome evolution in fornicate parasites.</title>
        <authorList>
            <person name="Tanifuji G."/>
            <person name="Takabayashi S."/>
            <person name="Kume K."/>
            <person name="Takagi M."/>
            <person name="Nakayama T."/>
            <person name="Kamikawa R."/>
            <person name="Inagaki Y."/>
            <person name="Hashimoto T."/>
        </authorList>
    </citation>
    <scope>NUCLEOTIDE SEQUENCE [LARGE SCALE GENOMIC DNA]</scope>
    <source>
        <strain evidence="1">NY0173</strain>
    </source>
</reference>
<dbReference type="Gene3D" id="3.40.50.1100">
    <property type="match status" value="1"/>
</dbReference>
<dbReference type="InterPro" id="IPR036052">
    <property type="entry name" value="TrpB-like_PALP_sf"/>
</dbReference>